<dbReference type="EMBL" id="JAFNEN010000286">
    <property type="protein sequence ID" value="KAG8186892.1"/>
    <property type="molecule type" value="Genomic_DNA"/>
</dbReference>
<dbReference type="Proteomes" id="UP000827092">
    <property type="component" value="Unassembled WGS sequence"/>
</dbReference>
<reference evidence="1 2" key="1">
    <citation type="journal article" date="2022" name="Nat. Ecol. Evol.">
        <title>A masculinizing supergene underlies an exaggerated male reproductive morph in a spider.</title>
        <authorList>
            <person name="Hendrickx F."/>
            <person name="De Corte Z."/>
            <person name="Sonet G."/>
            <person name="Van Belleghem S.M."/>
            <person name="Kostlbacher S."/>
            <person name="Vangestel C."/>
        </authorList>
    </citation>
    <scope>NUCLEOTIDE SEQUENCE [LARGE SCALE GENOMIC DNA]</scope>
    <source>
        <strain evidence="1">W744_W776</strain>
    </source>
</reference>
<dbReference type="AlphaFoldDB" id="A0AAV6UQZ3"/>
<organism evidence="1 2">
    <name type="scientific">Oedothorax gibbosus</name>
    <dbReference type="NCBI Taxonomy" id="931172"/>
    <lineage>
        <taxon>Eukaryota</taxon>
        <taxon>Metazoa</taxon>
        <taxon>Ecdysozoa</taxon>
        <taxon>Arthropoda</taxon>
        <taxon>Chelicerata</taxon>
        <taxon>Arachnida</taxon>
        <taxon>Araneae</taxon>
        <taxon>Araneomorphae</taxon>
        <taxon>Entelegynae</taxon>
        <taxon>Araneoidea</taxon>
        <taxon>Linyphiidae</taxon>
        <taxon>Erigoninae</taxon>
        <taxon>Oedothorax</taxon>
    </lineage>
</organism>
<name>A0AAV6UQZ3_9ARAC</name>
<sequence length="76" mass="8244">MMPHSGSGVVEGHSEEAVRGKISFAFVVRLSTRLLWDGFEATAAACVKSSDACCRLDAYRGVGFFLFDCMFFGIAL</sequence>
<evidence type="ECO:0000313" key="1">
    <source>
        <dbReference type="EMBL" id="KAG8186892.1"/>
    </source>
</evidence>
<comment type="caution">
    <text evidence="1">The sequence shown here is derived from an EMBL/GenBank/DDBJ whole genome shotgun (WGS) entry which is preliminary data.</text>
</comment>
<protein>
    <submittedName>
        <fullName evidence="1">Uncharacterized protein</fullName>
    </submittedName>
</protein>
<keyword evidence="2" id="KW-1185">Reference proteome</keyword>
<gene>
    <name evidence="1" type="ORF">JTE90_023781</name>
</gene>
<proteinExistence type="predicted"/>
<accession>A0AAV6UQZ3</accession>
<evidence type="ECO:0000313" key="2">
    <source>
        <dbReference type="Proteomes" id="UP000827092"/>
    </source>
</evidence>